<keyword evidence="7 8" id="KW-0472">Membrane</keyword>
<feature type="transmembrane region" description="Helical" evidence="8">
    <location>
        <begin position="232"/>
        <end position="263"/>
    </location>
</feature>
<evidence type="ECO:0000256" key="9">
    <source>
        <dbReference type="SAM" id="MobiDB-lite"/>
    </source>
</evidence>
<feature type="transmembrane region" description="Helical" evidence="8">
    <location>
        <begin position="88"/>
        <end position="110"/>
    </location>
</feature>
<accession>A0A2I2FCX6</accession>
<feature type="compositionally biased region" description="Pro residues" evidence="9">
    <location>
        <begin position="53"/>
        <end position="66"/>
    </location>
</feature>
<feature type="transmembrane region" description="Helical" evidence="8">
    <location>
        <begin position="137"/>
        <end position="157"/>
    </location>
</feature>
<dbReference type="InterPro" id="IPR007603">
    <property type="entry name" value="Choline_transptr-like"/>
</dbReference>
<evidence type="ECO:0000313" key="11">
    <source>
        <dbReference type="Proteomes" id="UP000234585"/>
    </source>
</evidence>
<protein>
    <recommendedName>
        <fullName evidence="4 8">Protein PNS1</fullName>
    </recommendedName>
</protein>
<dbReference type="GO" id="GO:0005886">
    <property type="term" value="C:plasma membrane"/>
    <property type="evidence" value="ECO:0007669"/>
    <property type="project" value="UniProtKB-SubCell"/>
</dbReference>
<feature type="transmembrane region" description="Helical" evidence="8">
    <location>
        <begin position="164"/>
        <end position="186"/>
    </location>
</feature>
<feature type="transmembrane region" description="Helical" evidence="8">
    <location>
        <begin position="192"/>
        <end position="211"/>
    </location>
</feature>
<dbReference type="GO" id="GO:0022857">
    <property type="term" value="F:transmembrane transporter activity"/>
    <property type="evidence" value="ECO:0007669"/>
    <property type="project" value="UniProtKB-UniRule"/>
</dbReference>
<feature type="transmembrane region" description="Helical" evidence="8">
    <location>
        <begin position="375"/>
        <end position="396"/>
    </location>
</feature>
<evidence type="ECO:0000256" key="7">
    <source>
        <dbReference type="ARBA" id="ARBA00023136"/>
    </source>
</evidence>
<evidence type="ECO:0000256" key="3">
    <source>
        <dbReference type="ARBA" id="ARBA00007168"/>
    </source>
</evidence>
<dbReference type="Proteomes" id="UP000234585">
    <property type="component" value="Unassembled WGS sequence"/>
</dbReference>
<evidence type="ECO:0000256" key="2">
    <source>
        <dbReference type="ARBA" id="ARBA00004651"/>
    </source>
</evidence>
<evidence type="ECO:0000313" key="10">
    <source>
        <dbReference type="EMBL" id="PLB38482.1"/>
    </source>
</evidence>
<proteinExistence type="inferred from homology"/>
<gene>
    <name evidence="10" type="ORF">BDW47DRAFT_23205</name>
</gene>
<feature type="transmembrane region" description="Helical" evidence="8">
    <location>
        <begin position="478"/>
        <end position="499"/>
    </location>
</feature>
<comment type="function">
    <text evidence="1 8">Probably involved in transport through the plasma membrane.</text>
</comment>
<evidence type="ECO:0000256" key="1">
    <source>
        <dbReference type="ARBA" id="ARBA00002957"/>
    </source>
</evidence>
<comment type="similarity">
    <text evidence="3 8">Belongs to the CTL (choline transporter-like) family.</text>
</comment>
<name>A0A2I2FCX6_ASPCN</name>
<keyword evidence="6 8" id="KW-1133">Transmembrane helix</keyword>
<dbReference type="EMBL" id="KZ559135">
    <property type="protein sequence ID" value="PLB38482.1"/>
    <property type="molecule type" value="Genomic_DNA"/>
</dbReference>
<dbReference type="OrthoDB" id="44736at2759"/>
<dbReference type="RefSeq" id="XP_024672494.1">
    <property type="nucleotide sequence ID" value="XM_024818524.1"/>
</dbReference>
<feature type="transmembrane region" description="Helical" evidence="8">
    <location>
        <begin position="308"/>
        <end position="324"/>
    </location>
</feature>
<sequence>MSGQAASYYNSGPNYADGQYQQPQQPVYNQTASGSNAPVGDQNSYQYQDPRAAPEPKPPPQGPPPTYNQAVYGFDEAFKIEKPKFHDIWAGLLFIAVFLGYVAVSGVAIYRYSKYKGFNGGGIYDSANNFSLDTNTLVLFIFVLCVALAFSYAYFLGARYFPKFFIWATGILNIVFALGTGIYYIVRKQYGGGIVFLIFGVFAIICFISWIPRIPFTAFMLETAIDVSRKYGHMFIVSALGGIVATAFAAWFSVTLVSIYVAYEPSGTGDNPSCPKGASGGCSRARVIGLVVYVTFAMYWVSEWIKNTVHTTIAGVYGSWYYFSNSPSGMPKGATRGAFKRATTYSFGSISFGSLIIAFINMLRQACSIAQRQEAAQGSMVGSIMFWILGCFIALLDWLVTLFNRYAFCHIALYGKAYIPSAKDTWTMMKDRGLDALVQDCLIGPVLTMGSVFVSYLCALLAYLYLQFTKPAYNTDGNFTAVIMAFAFVIGLQICQIFMTPVGSGIETIFVSMGWDPQVMISDHPDLYYRLVHLYPKVQQAVHT</sequence>
<evidence type="ECO:0000256" key="5">
    <source>
        <dbReference type="ARBA" id="ARBA00022692"/>
    </source>
</evidence>
<feature type="transmembrane region" description="Helical" evidence="8">
    <location>
        <begin position="344"/>
        <end position="363"/>
    </location>
</feature>
<feature type="region of interest" description="Disordered" evidence="9">
    <location>
        <begin position="1"/>
        <end position="66"/>
    </location>
</feature>
<dbReference type="PANTHER" id="PTHR12385">
    <property type="entry name" value="CHOLINE TRANSPORTER-LIKE (SLC FAMILY 44)"/>
    <property type="match status" value="1"/>
</dbReference>
<feature type="compositionally biased region" description="Polar residues" evidence="9">
    <location>
        <begin position="31"/>
        <end position="47"/>
    </location>
</feature>
<reference evidence="10 11" key="1">
    <citation type="submission" date="2017-12" db="EMBL/GenBank/DDBJ databases">
        <authorList>
            <consortium name="DOE Joint Genome Institute"/>
            <person name="Haridas S."/>
            <person name="Kjaerbolling I."/>
            <person name="Vesth T.C."/>
            <person name="Frisvad J.C."/>
            <person name="Nybo J.L."/>
            <person name="Theobald S."/>
            <person name="Kuo A."/>
            <person name="Bowyer P."/>
            <person name="Matsuda Y."/>
            <person name="Mondo S."/>
            <person name="Lyhne E.K."/>
            <person name="Kogle M.E."/>
            <person name="Clum A."/>
            <person name="Lipzen A."/>
            <person name="Salamov A."/>
            <person name="Ngan C.Y."/>
            <person name="Daum C."/>
            <person name="Chiniquy J."/>
            <person name="Barry K."/>
            <person name="LaButti K."/>
            <person name="Simmons B.A."/>
            <person name="Magnuson J.K."/>
            <person name="Mortensen U.H."/>
            <person name="Larsen T.O."/>
            <person name="Grigoriev I.V."/>
            <person name="Baker S.E."/>
            <person name="Andersen M.R."/>
            <person name="Nordberg H.P."/>
            <person name="Cantor M.N."/>
            <person name="Hua S.X."/>
        </authorList>
    </citation>
    <scope>NUCLEOTIDE SEQUENCE [LARGE SCALE GENOMIC DNA]</scope>
    <source>
        <strain evidence="10 11">CBS 102.13</strain>
    </source>
</reference>
<dbReference type="PANTHER" id="PTHR12385:SF4">
    <property type="entry name" value="PROTEIN PNS1"/>
    <property type="match status" value="1"/>
</dbReference>
<feature type="compositionally biased region" description="Low complexity" evidence="9">
    <location>
        <begin position="19"/>
        <end position="30"/>
    </location>
</feature>
<organism evidence="10 11">
    <name type="scientific">Aspergillus candidus</name>
    <dbReference type="NCBI Taxonomy" id="41067"/>
    <lineage>
        <taxon>Eukaryota</taxon>
        <taxon>Fungi</taxon>
        <taxon>Dikarya</taxon>
        <taxon>Ascomycota</taxon>
        <taxon>Pezizomycotina</taxon>
        <taxon>Eurotiomycetes</taxon>
        <taxon>Eurotiomycetidae</taxon>
        <taxon>Eurotiales</taxon>
        <taxon>Aspergillaceae</taxon>
        <taxon>Aspergillus</taxon>
        <taxon>Aspergillus subgen. Circumdati</taxon>
    </lineage>
</organism>
<dbReference type="Pfam" id="PF04515">
    <property type="entry name" value="Choline_transpo"/>
    <property type="match status" value="1"/>
</dbReference>
<feature type="transmembrane region" description="Helical" evidence="8">
    <location>
        <begin position="283"/>
        <end position="301"/>
    </location>
</feature>
<feature type="transmembrane region" description="Helical" evidence="8">
    <location>
        <begin position="442"/>
        <end position="466"/>
    </location>
</feature>
<keyword evidence="5 8" id="KW-0812">Transmembrane</keyword>
<dbReference type="STRING" id="41067.A0A2I2FCX6"/>
<evidence type="ECO:0000256" key="4">
    <source>
        <dbReference type="ARBA" id="ARBA00015388"/>
    </source>
</evidence>
<evidence type="ECO:0000256" key="6">
    <source>
        <dbReference type="ARBA" id="ARBA00022989"/>
    </source>
</evidence>
<dbReference type="AlphaFoldDB" id="A0A2I2FCX6"/>
<feature type="compositionally biased region" description="Polar residues" evidence="9">
    <location>
        <begin position="1"/>
        <end position="13"/>
    </location>
</feature>
<keyword evidence="11" id="KW-1185">Reference proteome</keyword>
<dbReference type="GeneID" id="36525684"/>
<evidence type="ECO:0000256" key="8">
    <source>
        <dbReference type="RuleBase" id="RU368066"/>
    </source>
</evidence>
<comment type="subcellular location">
    <subcellularLocation>
        <location evidence="2 8">Cell membrane</location>
        <topology evidence="2 8">Multi-pass membrane protein</topology>
    </subcellularLocation>
</comment>